<reference evidence="3" key="1">
    <citation type="journal article" date="2021" name="Proc. Natl. Acad. Sci. U.S.A.">
        <title>Three genomes in the algal genus Volvox reveal the fate of a haploid sex-determining region after a transition to homothallism.</title>
        <authorList>
            <person name="Yamamoto K."/>
            <person name="Hamaji T."/>
            <person name="Kawai-Toyooka H."/>
            <person name="Matsuzaki R."/>
            <person name="Takahashi F."/>
            <person name="Nishimura Y."/>
            <person name="Kawachi M."/>
            <person name="Noguchi H."/>
            <person name="Minakuchi Y."/>
            <person name="Umen J.G."/>
            <person name="Toyoda A."/>
            <person name="Nozaki H."/>
        </authorList>
    </citation>
    <scope>NUCLEOTIDE SEQUENCE</scope>
    <source>
        <strain evidence="3">NIES-3780</strain>
    </source>
</reference>
<sequence>MASSSIARDARRGERGRAWRSPTAAALLTPAAVIITTPLLLLALIMLVASPSSFAAPPVPPQCVYTGFAFQMSCSPELEKTSLALTGKATSDPGELNKVDVKKLRDYLQKKAPPPSQECCEAGKTFNDAYCLCAPAMIKEFSQWVNMNQLTEVALFLEKRCHETTNSNENYTLYMEPNCPVRPVYTAEMAAAERKRLAKGVVPIEESVKEVSTGENITTTTPTNATTTTPTNATTTPTNATTTPTTTTTTTPTNTTSP</sequence>
<dbReference type="InterPro" id="IPR036312">
    <property type="entry name" value="Bifun_inhib/LTP/seed_sf"/>
</dbReference>
<keyword evidence="4" id="KW-1185">Reference proteome</keyword>
<feature type="domain" description="Bifunctional inhibitor/plant lipid transfer protein/seed storage helical" evidence="2">
    <location>
        <begin position="99"/>
        <end position="167"/>
    </location>
</feature>
<dbReference type="Proteomes" id="UP000747399">
    <property type="component" value="Unassembled WGS sequence"/>
</dbReference>
<comment type="caution">
    <text evidence="3">The sequence shown here is derived from an EMBL/GenBank/DDBJ whole genome shotgun (WGS) entry which is preliminary data.</text>
</comment>
<evidence type="ECO:0000313" key="3">
    <source>
        <dbReference type="EMBL" id="GIL62908.1"/>
    </source>
</evidence>
<dbReference type="EMBL" id="BNCO01000054">
    <property type="protein sequence ID" value="GIL62908.1"/>
    <property type="molecule type" value="Genomic_DNA"/>
</dbReference>
<proteinExistence type="predicted"/>
<organism evidence="3 4">
    <name type="scientific">Volvox africanus</name>
    <dbReference type="NCBI Taxonomy" id="51714"/>
    <lineage>
        <taxon>Eukaryota</taxon>
        <taxon>Viridiplantae</taxon>
        <taxon>Chlorophyta</taxon>
        <taxon>core chlorophytes</taxon>
        <taxon>Chlorophyceae</taxon>
        <taxon>CS clade</taxon>
        <taxon>Chlamydomonadales</taxon>
        <taxon>Volvocaceae</taxon>
        <taxon>Volvox</taxon>
    </lineage>
</organism>
<dbReference type="Gene3D" id="1.10.110.10">
    <property type="entry name" value="Plant lipid-transfer and hydrophobic proteins"/>
    <property type="match status" value="1"/>
</dbReference>
<dbReference type="Pfam" id="PF14368">
    <property type="entry name" value="LTP_2"/>
    <property type="match status" value="1"/>
</dbReference>
<evidence type="ECO:0000259" key="2">
    <source>
        <dbReference type="Pfam" id="PF14368"/>
    </source>
</evidence>
<dbReference type="AlphaFoldDB" id="A0A8J4F6B1"/>
<feature type="region of interest" description="Disordered" evidence="1">
    <location>
        <begin position="212"/>
        <end position="258"/>
    </location>
</feature>
<accession>A0A8J4F6B1</accession>
<gene>
    <name evidence="3" type="ORF">Vafri_17112</name>
</gene>
<protein>
    <recommendedName>
        <fullName evidence="2">Bifunctional inhibitor/plant lipid transfer protein/seed storage helical domain-containing protein</fullName>
    </recommendedName>
</protein>
<evidence type="ECO:0000313" key="4">
    <source>
        <dbReference type="Proteomes" id="UP000747399"/>
    </source>
</evidence>
<feature type="compositionally biased region" description="Low complexity" evidence="1">
    <location>
        <begin position="218"/>
        <end position="258"/>
    </location>
</feature>
<name>A0A8J4F6B1_9CHLO</name>
<evidence type="ECO:0000256" key="1">
    <source>
        <dbReference type="SAM" id="MobiDB-lite"/>
    </source>
</evidence>
<dbReference type="InterPro" id="IPR016140">
    <property type="entry name" value="Bifunc_inhib/LTP/seed_store"/>
</dbReference>